<accession>A0A1A8K151</accession>
<dbReference type="AlphaFoldDB" id="A0A1A8K151"/>
<evidence type="ECO:0000313" key="2">
    <source>
        <dbReference type="EMBL" id="SBR26048.1"/>
    </source>
</evidence>
<reference evidence="2" key="1">
    <citation type="submission" date="2016-05" db="EMBL/GenBank/DDBJ databases">
        <authorList>
            <person name="Lavstsen T."/>
            <person name="Jespersen J.S."/>
        </authorList>
    </citation>
    <scope>NUCLEOTIDE SEQUENCE</scope>
    <source>
        <tissue evidence="2">Brain</tissue>
    </source>
</reference>
<feature type="non-terminal residue" evidence="2">
    <location>
        <position position="1"/>
    </location>
</feature>
<organism evidence="2">
    <name type="scientific">Nothobranchius kuhntae</name>
    <name type="common">Beira killifish</name>
    <dbReference type="NCBI Taxonomy" id="321403"/>
    <lineage>
        <taxon>Eukaryota</taxon>
        <taxon>Metazoa</taxon>
        <taxon>Chordata</taxon>
        <taxon>Craniata</taxon>
        <taxon>Vertebrata</taxon>
        <taxon>Euteleostomi</taxon>
        <taxon>Actinopterygii</taxon>
        <taxon>Neopterygii</taxon>
        <taxon>Teleostei</taxon>
        <taxon>Neoteleostei</taxon>
        <taxon>Acanthomorphata</taxon>
        <taxon>Ovalentaria</taxon>
        <taxon>Atherinomorphae</taxon>
        <taxon>Cyprinodontiformes</taxon>
        <taxon>Nothobranchiidae</taxon>
        <taxon>Nothobranchius</taxon>
    </lineage>
</organism>
<reference evidence="2" key="2">
    <citation type="submission" date="2016-06" db="EMBL/GenBank/DDBJ databases">
        <title>The genome of a short-lived fish provides insights into sex chromosome evolution and the genetic control of aging.</title>
        <authorList>
            <person name="Reichwald K."/>
            <person name="Felder M."/>
            <person name="Petzold A."/>
            <person name="Koch P."/>
            <person name="Groth M."/>
            <person name="Platzer M."/>
        </authorList>
    </citation>
    <scope>NUCLEOTIDE SEQUENCE</scope>
    <source>
        <tissue evidence="2">Brain</tissue>
    </source>
</reference>
<feature type="region of interest" description="Disordered" evidence="1">
    <location>
        <begin position="1"/>
        <end position="53"/>
    </location>
</feature>
<sequence>LQEHTADQPGPHTSCHSESSGKTQHGGFPVQRLQHLPDAQPWKRASDSRQSQRVLRHVHVCQLRLCATSALEEARETFWLPVQSRSATQAQTQQM</sequence>
<protein>
    <submittedName>
        <fullName evidence="2">Ral guanine nucleotide dissociation stimulator-like 3a</fullName>
    </submittedName>
</protein>
<dbReference type="EMBL" id="HAEE01006028">
    <property type="protein sequence ID" value="SBR26048.1"/>
    <property type="molecule type" value="Transcribed_RNA"/>
</dbReference>
<name>A0A1A8K151_NOTKU</name>
<feature type="non-terminal residue" evidence="2">
    <location>
        <position position="95"/>
    </location>
</feature>
<proteinExistence type="predicted"/>
<gene>
    <name evidence="2" type="primary">RGL3A</name>
</gene>
<evidence type="ECO:0000256" key="1">
    <source>
        <dbReference type="SAM" id="MobiDB-lite"/>
    </source>
</evidence>
<feature type="compositionally biased region" description="Polar residues" evidence="1">
    <location>
        <begin position="14"/>
        <end position="23"/>
    </location>
</feature>